<dbReference type="EMBL" id="JAEUWV010000033">
    <property type="protein sequence ID" value="MCO6395486.1"/>
    <property type="molecule type" value="Genomic_DNA"/>
</dbReference>
<keyword evidence="10" id="KW-0915">Sodium</keyword>
<keyword evidence="4 10" id="KW-1133">Transmembrane helix</keyword>
<evidence type="ECO:0000256" key="9">
    <source>
        <dbReference type="ARBA" id="ARBA00049940"/>
    </source>
</evidence>
<dbReference type="AlphaFoldDB" id="A0AAW5I0F7"/>
<feature type="binding site" evidence="10">
    <location>
        <position position="69"/>
    </location>
    <ligand>
        <name>Na(+)</name>
        <dbReference type="ChEBI" id="CHEBI:29101"/>
        <note>structural</note>
    </ligand>
</feature>
<comment type="similarity">
    <text evidence="7 10">Belongs to the fluoride channel Fluc/FEX (TC 1.A.43) family.</text>
</comment>
<feature type="binding site" evidence="10">
    <location>
        <position position="66"/>
    </location>
    <ligand>
        <name>Na(+)</name>
        <dbReference type="ChEBI" id="CHEBI:29101"/>
        <note>structural</note>
    </ligand>
</feature>
<organism evidence="11 12">
    <name type="scientific">Corynebacterium lipophilum</name>
    <dbReference type="NCBI Taxonomy" id="2804918"/>
    <lineage>
        <taxon>Bacteria</taxon>
        <taxon>Bacillati</taxon>
        <taxon>Actinomycetota</taxon>
        <taxon>Actinomycetes</taxon>
        <taxon>Mycobacteriales</taxon>
        <taxon>Corynebacteriaceae</taxon>
        <taxon>Corynebacterium</taxon>
    </lineage>
</organism>
<keyword evidence="10" id="KW-0813">Transport</keyword>
<evidence type="ECO:0000256" key="6">
    <source>
        <dbReference type="ARBA" id="ARBA00023303"/>
    </source>
</evidence>
<dbReference type="Proteomes" id="UP001205920">
    <property type="component" value="Unassembled WGS sequence"/>
</dbReference>
<comment type="catalytic activity">
    <reaction evidence="8">
        <text>fluoride(in) = fluoride(out)</text>
        <dbReference type="Rhea" id="RHEA:76159"/>
        <dbReference type="ChEBI" id="CHEBI:17051"/>
    </reaction>
    <physiologicalReaction direction="left-to-right" evidence="8">
        <dbReference type="Rhea" id="RHEA:76160"/>
    </physiologicalReaction>
</comment>
<dbReference type="GO" id="GO:0046872">
    <property type="term" value="F:metal ion binding"/>
    <property type="evidence" value="ECO:0007669"/>
    <property type="project" value="UniProtKB-KW"/>
</dbReference>
<evidence type="ECO:0000256" key="5">
    <source>
        <dbReference type="ARBA" id="ARBA00023136"/>
    </source>
</evidence>
<dbReference type="GO" id="GO:0062054">
    <property type="term" value="F:fluoride channel activity"/>
    <property type="evidence" value="ECO:0007669"/>
    <property type="project" value="UniProtKB-UniRule"/>
</dbReference>
<dbReference type="HAMAP" id="MF_00454">
    <property type="entry name" value="FluC"/>
    <property type="match status" value="1"/>
</dbReference>
<comment type="activity regulation">
    <text evidence="10">Na(+) is not transported, but it plays an essential structural role and its presence is essential for fluoride channel function.</text>
</comment>
<accession>A0AAW5I0F7</accession>
<keyword evidence="6 10" id="KW-0407">Ion channel</keyword>
<keyword evidence="3 10" id="KW-0812">Transmembrane</keyword>
<keyword evidence="10" id="KW-0406">Ion transport</keyword>
<feature type="transmembrane region" description="Helical" evidence="10">
    <location>
        <begin position="90"/>
        <end position="110"/>
    </location>
</feature>
<evidence type="ECO:0000313" key="11">
    <source>
        <dbReference type="EMBL" id="MCO6395486.1"/>
    </source>
</evidence>
<comment type="caution">
    <text evidence="11">The sequence shown here is derived from an EMBL/GenBank/DDBJ whole genome shotgun (WGS) entry which is preliminary data.</text>
</comment>
<dbReference type="GO" id="GO:0140114">
    <property type="term" value="P:cellular detoxification of fluoride"/>
    <property type="evidence" value="ECO:0007669"/>
    <property type="project" value="UniProtKB-UniRule"/>
</dbReference>
<feature type="transmembrane region" description="Helical" evidence="10">
    <location>
        <begin position="45"/>
        <end position="69"/>
    </location>
</feature>
<evidence type="ECO:0000313" key="12">
    <source>
        <dbReference type="Proteomes" id="UP001205920"/>
    </source>
</evidence>
<comment type="subcellular location">
    <subcellularLocation>
        <location evidence="1 10">Cell membrane</location>
        <topology evidence="1 10">Multi-pass membrane protein</topology>
    </subcellularLocation>
</comment>
<evidence type="ECO:0000256" key="3">
    <source>
        <dbReference type="ARBA" id="ARBA00022692"/>
    </source>
</evidence>
<reference evidence="11 12" key="1">
    <citation type="submission" date="2021-01" db="EMBL/GenBank/DDBJ databases">
        <title>Identification and Characterization of Corynebacterium sp.</title>
        <authorList>
            <person name="Luo Q."/>
            <person name="Qu P."/>
            <person name="Chen Q."/>
        </authorList>
    </citation>
    <scope>NUCLEOTIDE SEQUENCE [LARGE SCALE GENOMIC DNA]</scope>
    <source>
        <strain evidence="11 12">MC-18</strain>
    </source>
</reference>
<dbReference type="PANTHER" id="PTHR28259">
    <property type="entry name" value="FLUORIDE EXPORT PROTEIN 1-RELATED"/>
    <property type="match status" value="1"/>
</dbReference>
<comment type="function">
    <text evidence="9 10">Fluoride-specific ion channel. Important for reducing fluoride concentration in the cell, thus reducing its toxicity.</text>
</comment>
<proteinExistence type="inferred from homology"/>
<protein>
    <recommendedName>
        <fullName evidence="10">Fluoride-specific ion channel FluC</fullName>
    </recommendedName>
</protein>
<evidence type="ECO:0000256" key="1">
    <source>
        <dbReference type="ARBA" id="ARBA00004651"/>
    </source>
</evidence>
<dbReference type="InterPro" id="IPR003691">
    <property type="entry name" value="FluC"/>
</dbReference>
<dbReference type="RefSeq" id="WP_252932181.1">
    <property type="nucleotide sequence ID" value="NZ_JAEUWV010000033.1"/>
</dbReference>
<dbReference type="PANTHER" id="PTHR28259:SF1">
    <property type="entry name" value="FLUORIDE EXPORT PROTEIN 1-RELATED"/>
    <property type="match status" value="1"/>
</dbReference>
<keyword evidence="5 10" id="KW-0472">Membrane</keyword>
<evidence type="ECO:0000256" key="7">
    <source>
        <dbReference type="ARBA" id="ARBA00035120"/>
    </source>
</evidence>
<name>A0AAW5I0F7_9CORY</name>
<dbReference type="Pfam" id="PF02537">
    <property type="entry name" value="CRCB"/>
    <property type="match status" value="1"/>
</dbReference>
<keyword evidence="10" id="KW-0479">Metal-binding</keyword>
<evidence type="ECO:0000256" key="8">
    <source>
        <dbReference type="ARBA" id="ARBA00035585"/>
    </source>
</evidence>
<keyword evidence="2 10" id="KW-1003">Cell membrane</keyword>
<gene>
    <name evidence="10" type="primary">fluC</name>
    <name evidence="10" type="synonym">crcB</name>
    <name evidence="11" type="ORF">JMN37_11000</name>
</gene>
<feature type="transmembrane region" description="Helical" evidence="10">
    <location>
        <begin position="7"/>
        <end position="25"/>
    </location>
</feature>
<dbReference type="GO" id="GO:0005886">
    <property type="term" value="C:plasma membrane"/>
    <property type="evidence" value="ECO:0007669"/>
    <property type="project" value="UniProtKB-SubCell"/>
</dbReference>
<evidence type="ECO:0000256" key="2">
    <source>
        <dbReference type="ARBA" id="ARBA00022475"/>
    </source>
</evidence>
<sequence length="116" mass="12238">MFIDPIAIPAVFFGGALGGATRWWISSALPPRKGTFTANAAASMVLGFTVAMAPMWAVFIGTGFAGALSTWSTLAKEAGMLLKERRYARCVKYLLWTLAVGVAFAGLGVMRGNAAF</sequence>
<evidence type="ECO:0000256" key="4">
    <source>
        <dbReference type="ARBA" id="ARBA00022989"/>
    </source>
</evidence>
<keyword evidence="12" id="KW-1185">Reference proteome</keyword>
<evidence type="ECO:0000256" key="10">
    <source>
        <dbReference type="HAMAP-Rule" id="MF_00454"/>
    </source>
</evidence>